<dbReference type="KEGG" id="mic:Mic7113_1379"/>
<protein>
    <submittedName>
        <fullName evidence="1">Uncharacterized protein</fullName>
    </submittedName>
</protein>
<name>K9WAK6_9CYAN</name>
<evidence type="ECO:0000313" key="1">
    <source>
        <dbReference type="EMBL" id="AFZ17263.1"/>
    </source>
</evidence>
<dbReference type="HOGENOM" id="CLU_2650443_0_0_3"/>
<sequence>MATAFPIGVTIGTRFTTVEFSILVYGIIGRNDAQARITGTFHGSYGGHDGFLMHSAINITYEQVFRYTEQVILNIP</sequence>
<keyword evidence="2" id="KW-1185">Reference proteome</keyword>
<dbReference type="AlphaFoldDB" id="K9WAK6"/>
<organism evidence="1 2">
    <name type="scientific">Allocoleopsis franciscana PCC 7113</name>
    <dbReference type="NCBI Taxonomy" id="1173027"/>
    <lineage>
        <taxon>Bacteria</taxon>
        <taxon>Bacillati</taxon>
        <taxon>Cyanobacteriota</taxon>
        <taxon>Cyanophyceae</taxon>
        <taxon>Coleofasciculales</taxon>
        <taxon>Coleofasciculaceae</taxon>
        <taxon>Allocoleopsis</taxon>
        <taxon>Allocoleopsis franciscana</taxon>
    </lineage>
</organism>
<dbReference type="Proteomes" id="UP000010471">
    <property type="component" value="Chromosome"/>
</dbReference>
<evidence type="ECO:0000313" key="2">
    <source>
        <dbReference type="Proteomes" id="UP000010471"/>
    </source>
</evidence>
<dbReference type="EMBL" id="CP003630">
    <property type="protein sequence ID" value="AFZ17263.1"/>
    <property type="molecule type" value="Genomic_DNA"/>
</dbReference>
<gene>
    <name evidence="1" type="ORF">Mic7113_1379</name>
</gene>
<proteinExistence type="predicted"/>
<reference evidence="1 2" key="1">
    <citation type="submission" date="2012-06" db="EMBL/GenBank/DDBJ databases">
        <title>Finished chromosome of genome of Microcoleus sp. PCC 7113.</title>
        <authorList>
            <consortium name="US DOE Joint Genome Institute"/>
            <person name="Gugger M."/>
            <person name="Coursin T."/>
            <person name="Rippka R."/>
            <person name="Tandeau De Marsac N."/>
            <person name="Huntemann M."/>
            <person name="Wei C.-L."/>
            <person name="Han J."/>
            <person name="Detter J.C."/>
            <person name="Han C."/>
            <person name="Tapia R."/>
            <person name="Chen A."/>
            <person name="Kyrpides N."/>
            <person name="Mavromatis K."/>
            <person name="Markowitz V."/>
            <person name="Szeto E."/>
            <person name="Ivanova N."/>
            <person name="Pagani I."/>
            <person name="Pati A."/>
            <person name="Goodwin L."/>
            <person name="Nordberg H.P."/>
            <person name="Cantor M.N."/>
            <person name="Hua S.X."/>
            <person name="Woyke T."/>
            <person name="Kerfeld C.A."/>
        </authorList>
    </citation>
    <scope>NUCLEOTIDE SEQUENCE [LARGE SCALE GENOMIC DNA]</scope>
    <source>
        <strain evidence="1 2">PCC 7113</strain>
    </source>
</reference>
<accession>K9WAK6</accession>